<dbReference type="PANTHER" id="PTHR31251:SF74">
    <property type="entry name" value="SQUAMOSA PROMOTER-BINDING-LIKE PROTEIN 2"/>
    <property type="match status" value="1"/>
</dbReference>
<evidence type="ECO:0000259" key="10">
    <source>
        <dbReference type="PROSITE" id="PS51141"/>
    </source>
</evidence>
<dbReference type="FunFam" id="4.10.1100.10:FF:000001">
    <property type="entry name" value="Squamosa promoter-binding-like protein 14"/>
    <property type="match status" value="1"/>
</dbReference>
<dbReference type="OrthoDB" id="514967at2759"/>
<gene>
    <name evidence="11" type="ORF">SI8410_14018990</name>
</gene>
<organism evidence="11 12">
    <name type="scientific">Spirodela intermedia</name>
    <name type="common">Intermediate duckweed</name>
    <dbReference type="NCBI Taxonomy" id="51605"/>
    <lineage>
        <taxon>Eukaryota</taxon>
        <taxon>Viridiplantae</taxon>
        <taxon>Streptophyta</taxon>
        <taxon>Embryophyta</taxon>
        <taxon>Tracheophyta</taxon>
        <taxon>Spermatophyta</taxon>
        <taxon>Magnoliopsida</taxon>
        <taxon>Liliopsida</taxon>
        <taxon>Araceae</taxon>
        <taxon>Lemnoideae</taxon>
        <taxon>Spirodela</taxon>
    </lineage>
</organism>
<dbReference type="GO" id="GO:0005634">
    <property type="term" value="C:nucleus"/>
    <property type="evidence" value="ECO:0007669"/>
    <property type="project" value="UniProtKB-SubCell"/>
</dbReference>
<accession>A0A7I8LET0</accession>
<dbReference type="Gene3D" id="4.10.1100.10">
    <property type="entry name" value="Transcription factor, SBP-box domain"/>
    <property type="match status" value="1"/>
</dbReference>
<dbReference type="Pfam" id="PF03110">
    <property type="entry name" value="SBP"/>
    <property type="match status" value="1"/>
</dbReference>
<evidence type="ECO:0000256" key="8">
    <source>
        <dbReference type="ARBA" id="ARBA00023242"/>
    </source>
</evidence>
<evidence type="ECO:0000256" key="9">
    <source>
        <dbReference type="PROSITE-ProRule" id="PRU00470"/>
    </source>
</evidence>
<evidence type="ECO:0000256" key="1">
    <source>
        <dbReference type="ARBA" id="ARBA00004123"/>
    </source>
</evidence>
<dbReference type="AlphaFoldDB" id="A0A7I8LET0"/>
<name>A0A7I8LET0_SPIIN</name>
<dbReference type="InterPro" id="IPR036893">
    <property type="entry name" value="SBP_sf"/>
</dbReference>
<keyword evidence="3 9" id="KW-0863">Zinc-finger</keyword>
<dbReference type="PANTHER" id="PTHR31251">
    <property type="entry name" value="SQUAMOSA PROMOTER-BINDING-LIKE PROTEIN 4"/>
    <property type="match status" value="1"/>
</dbReference>
<sequence length="227" mass="24986">MVESVGSAEPFIGLRLGKRTYFEDVCPENLGKNASFSSDPAASSPKVKRCRASQQGEQISRCQVEGCDLDLTSAKNYHRKHRVCESHSKCPKVIVAGRECRFCQQCSRFHHLSEFDQKKRSCRRRLSDHNARRRKPPASTRVSSSYYALMSIAGLEATSDASNLDGAPDFRRALSLLSTNSCGSADPGEASPIDLFAHLNNAGTVGPPMHLPFMSSGFWQVDQAPPH</sequence>
<keyword evidence="4" id="KW-0862">Zinc</keyword>
<keyword evidence="8" id="KW-0539">Nucleus</keyword>
<dbReference type="GO" id="GO:0008270">
    <property type="term" value="F:zinc ion binding"/>
    <property type="evidence" value="ECO:0007669"/>
    <property type="project" value="UniProtKB-KW"/>
</dbReference>
<dbReference type="InterPro" id="IPR044817">
    <property type="entry name" value="SBP-like"/>
</dbReference>
<evidence type="ECO:0000256" key="4">
    <source>
        <dbReference type="ARBA" id="ARBA00022833"/>
    </source>
</evidence>
<keyword evidence="12" id="KW-1185">Reference proteome</keyword>
<evidence type="ECO:0000256" key="5">
    <source>
        <dbReference type="ARBA" id="ARBA00023015"/>
    </source>
</evidence>
<protein>
    <recommendedName>
        <fullName evidence="10">SBP-type domain-containing protein</fullName>
    </recommendedName>
</protein>
<dbReference type="EMBL" id="LR746277">
    <property type="protein sequence ID" value="CAA7408312.1"/>
    <property type="molecule type" value="Genomic_DNA"/>
</dbReference>
<keyword evidence="2" id="KW-0479">Metal-binding</keyword>
<dbReference type="PROSITE" id="PS51141">
    <property type="entry name" value="ZF_SBP"/>
    <property type="match status" value="1"/>
</dbReference>
<evidence type="ECO:0000256" key="3">
    <source>
        <dbReference type="ARBA" id="ARBA00022771"/>
    </source>
</evidence>
<keyword evidence="6" id="KW-0238">DNA-binding</keyword>
<evidence type="ECO:0000256" key="6">
    <source>
        <dbReference type="ARBA" id="ARBA00023125"/>
    </source>
</evidence>
<evidence type="ECO:0000313" key="12">
    <source>
        <dbReference type="Proteomes" id="UP000663760"/>
    </source>
</evidence>
<proteinExistence type="predicted"/>
<evidence type="ECO:0000313" key="11">
    <source>
        <dbReference type="EMBL" id="CAA7408312.1"/>
    </source>
</evidence>
<dbReference type="GO" id="GO:0003677">
    <property type="term" value="F:DNA binding"/>
    <property type="evidence" value="ECO:0007669"/>
    <property type="project" value="UniProtKB-KW"/>
</dbReference>
<reference evidence="11" key="1">
    <citation type="submission" date="2020-02" db="EMBL/GenBank/DDBJ databases">
        <authorList>
            <person name="Scholz U."/>
            <person name="Mascher M."/>
            <person name="Fiebig A."/>
        </authorList>
    </citation>
    <scope>NUCLEOTIDE SEQUENCE</scope>
</reference>
<dbReference type="InterPro" id="IPR004333">
    <property type="entry name" value="SBP_dom"/>
</dbReference>
<evidence type="ECO:0000256" key="2">
    <source>
        <dbReference type="ARBA" id="ARBA00022723"/>
    </source>
</evidence>
<comment type="subcellular location">
    <subcellularLocation>
        <location evidence="1">Nucleus</location>
    </subcellularLocation>
</comment>
<keyword evidence="7" id="KW-0804">Transcription</keyword>
<keyword evidence="5" id="KW-0805">Transcription regulation</keyword>
<dbReference type="Proteomes" id="UP000663760">
    <property type="component" value="Chromosome 14"/>
</dbReference>
<feature type="domain" description="SBP-type" evidence="10">
    <location>
        <begin position="59"/>
        <end position="136"/>
    </location>
</feature>
<dbReference type="SUPFAM" id="SSF103612">
    <property type="entry name" value="SBT domain"/>
    <property type="match status" value="1"/>
</dbReference>
<evidence type="ECO:0000256" key="7">
    <source>
        <dbReference type="ARBA" id="ARBA00023163"/>
    </source>
</evidence>